<name>A0A3N4LIH3_9PEZI</name>
<gene>
    <name evidence="3" type="ORF">L211DRAFT_839412</name>
</gene>
<evidence type="ECO:0000313" key="4">
    <source>
        <dbReference type="Proteomes" id="UP000267821"/>
    </source>
</evidence>
<feature type="transmembrane region" description="Helical" evidence="2">
    <location>
        <begin position="75"/>
        <end position="92"/>
    </location>
</feature>
<evidence type="ECO:0000256" key="1">
    <source>
        <dbReference type="SAM" id="MobiDB-lite"/>
    </source>
</evidence>
<protein>
    <submittedName>
        <fullName evidence="3">Uncharacterized protein</fullName>
    </submittedName>
</protein>
<dbReference type="Proteomes" id="UP000267821">
    <property type="component" value="Unassembled WGS sequence"/>
</dbReference>
<keyword evidence="2" id="KW-1133">Transmembrane helix</keyword>
<feature type="region of interest" description="Disordered" evidence="1">
    <location>
        <begin position="1"/>
        <end position="27"/>
    </location>
</feature>
<dbReference type="AlphaFoldDB" id="A0A3N4LIH3"/>
<sequence length="124" mass="13447">MHGFKPPHRASSSPSPLTLVSPGPESKRATFPTAFKLPPRDAISVCWNPVPLSLGLDTIPDCPAPIPGVWKSRPVMVMGLGVLLVLVYVYLAKEPYLVDAIGPTPNTKRVCASSVCRFNLQWLL</sequence>
<keyword evidence="4" id="KW-1185">Reference proteome</keyword>
<dbReference type="EMBL" id="ML121550">
    <property type="protein sequence ID" value="RPB22707.1"/>
    <property type="molecule type" value="Genomic_DNA"/>
</dbReference>
<reference evidence="3 4" key="1">
    <citation type="journal article" date="2018" name="Nat. Ecol. Evol.">
        <title>Pezizomycetes genomes reveal the molecular basis of ectomycorrhizal truffle lifestyle.</title>
        <authorList>
            <person name="Murat C."/>
            <person name="Payen T."/>
            <person name="Noel B."/>
            <person name="Kuo A."/>
            <person name="Morin E."/>
            <person name="Chen J."/>
            <person name="Kohler A."/>
            <person name="Krizsan K."/>
            <person name="Balestrini R."/>
            <person name="Da Silva C."/>
            <person name="Montanini B."/>
            <person name="Hainaut M."/>
            <person name="Levati E."/>
            <person name="Barry K.W."/>
            <person name="Belfiori B."/>
            <person name="Cichocki N."/>
            <person name="Clum A."/>
            <person name="Dockter R.B."/>
            <person name="Fauchery L."/>
            <person name="Guy J."/>
            <person name="Iotti M."/>
            <person name="Le Tacon F."/>
            <person name="Lindquist E.A."/>
            <person name="Lipzen A."/>
            <person name="Malagnac F."/>
            <person name="Mello A."/>
            <person name="Molinier V."/>
            <person name="Miyauchi S."/>
            <person name="Poulain J."/>
            <person name="Riccioni C."/>
            <person name="Rubini A."/>
            <person name="Sitrit Y."/>
            <person name="Splivallo R."/>
            <person name="Traeger S."/>
            <person name="Wang M."/>
            <person name="Zifcakova L."/>
            <person name="Wipf D."/>
            <person name="Zambonelli A."/>
            <person name="Paolocci F."/>
            <person name="Nowrousian M."/>
            <person name="Ottonello S."/>
            <person name="Baldrian P."/>
            <person name="Spatafora J.W."/>
            <person name="Henrissat B."/>
            <person name="Nagy L.G."/>
            <person name="Aury J.M."/>
            <person name="Wincker P."/>
            <person name="Grigoriev I.V."/>
            <person name="Bonfante P."/>
            <person name="Martin F.M."/>
        </authorList>
    </citation>
    <scope>NUCLEOTIDE SEQUENCE [LARGE SCALE GENOMIC DNA]</scope>
    <source>
        <strain evidence="3 4">ATCC MYA-4762</strain>
    </source>
</reference>
<keyword evidence="2" id="KW-0812">Transmembrane</keyword>
<dbReference type="InParanoid" id="A0A3N4LIH3"/>
<evidence type="ECO:0000313" key="3">
    <source>
        <dbReference type="EMBL" id="RPB22707.1"/>
    </source>
</evidence>
<evidence type="ECO:0000256" key="2">
    <source>
        <dbReference type="SAM" id="Phobius"/>
    </source>
</evidence>
<feature type="compositionally biased region" description="Low complexity" evidence="1">
    <location>
        <begin position="11"/>
        <end position="24"/>
    </location>
</feature>
<keyword evidence="2" id="KW-0472">Membrane</keyword>
<accession>A0A3N4LIH3</accession>
<organism evidence="3 4">
    <name type="scientific">Terfezia boudieri ATCC MYA-4762</name>
    <dbReference type="NCBI Taxonomy" id="1051890"/>
    <lineage>
        <taxon>Eukaryota</taxon>
        <taxon>Fungi</taxon>
        <taxon>Dikarya</taxon>
        <taxon>Ascomycota</taxon>
        <taxon>Pezizomycotina</taxon>
        <taxon>Pezizomycetes</taxon>
        <taxon>Pezizales</taxon>
        <taxon>Pezizaceae</taxon>
        <taxon>Terfezia</taxon>
    </lineage>
</organism>
<proteinExistence type="predicted"/>